<gene>
    <name evidence="1" type="ORF">DF185_11980</name>
</gene>
<dbReference type="RefSeq" id="WP_110360998.1">
    <property type="nucleotide sequence ID" value="NZ_QFLI01000005.1"/>
</dbReference>
<sequence length="60" mass="6741">MKNNKINTVQNIEELKDKLSSMEMEDRLEMVNMMAAEAEGGERDCCGCKDVDKPADDSTK</sequence>
<dbReference type="AlphaFoldDB" id="A0A2V3ZVD8"/>
<name>A0A2V3ZVD8_9BACT</name>
<dbReference type="EMBL" id="QFLI01000005">
    <property type="protein sequence ID" value="PXY00625.1"/>
    <property type="molecule type" value="Genomic_DNA"/>
</dbReference>
<organism evidence="1 2">
    <name type="scientific">Marinifilum breve</name>
    <dbReference type="NCBI Taxonomy" id="2184082"/>
    <lineage>
        <taxon>Bacteria</taxon>
        <taxon>Pseudomonadati</taxon>
        <taxon>Bacteroidota</taxon>
        <taxon>Bacteroidia</taxon>
        <taxon>Marinilabiliales</taxon>
        <taxon>Marinifilaceae</taxon>
    </lineage>
</organism>
<evidence type="ECO:0000313" key="1">
    <source>
        <dbReference type="EMBL" id="PXY00625.1"/>
    </source>
</evidence>
<reference evidence="1 2" key="1">
    <citation type="submission" date="2018-05" db="EMBL/GenBank/DDBJ databases">
        <title>Marinifilum breve JC075T sp. nov., a marine bacterium isolated from Yongle Blue Hole in the South China Sea.</title>
        <authorList>
            <person name="Fu T."/>
        </authorList>
    </citation>
    <scope>NUCLEOTIDE SEQUENCE [LARGE SCALE GENOMIC DNA]</scope>
    <source>
        <strain evidence="1 2">JC075</strain>
    </source>
</reference>
<keyword evidence="2" id="KW-1185">Reference proteome</keyword>
<comment type="caution">
    <text evidence="1">The sequence shown here is derived from an EMBL/GenBank/DDBJ whole genome shotgun (WGS) entry which is preliminary data.</text>
</comment>
<dbReference type="Proteomes" id="UP000248079">
    <property type="component" value="Unassembled WGS sequence"/>
</dbReference>
<accession>A0A2V3ZVD8</accession>
<proteinExistence type="predicted"/>
<evidence type="ECO:0000313" key="2">
    <source>
        <dbReference type="Proteomes" id="UP000248079"/>
    </source>
</evidence>
<protein>
    <submittedName>
        <fullName evidence="1">Uncharacterized protein</fullName>
    </submittedName>
</protein>